<dbReference type="InterPro" id="IPR038807">
    <property type="entry name" value="CCDC150"/>
</dbReference>
<reference evidence="1" key="1">
    <citation type="submission" date="2020-04" db="EMBL/GenBank/DDBJ databases">
        <authorList>
            <person name="Alioto T."/>
            <person name="Alioto T."/>
            <person name="Gomez Garrido J."/>
        </authorList>
    </citation>
    <scope>NUCLEOTIDE SEQUENCE</scope>
    <source>
        <strain evidence="1">A484AB</strain>
    </source>
</reference>
<accession>A0A6S7H4U6</accession>
<protein>
    <submittedName>
        <fullName evidence="1">Uncharacterized protein</fullName>
    </submittedName>
</protein>
<dbReference type="AlphaFoldDB" id="A0A6S7H4U6"/>
<proteinExistence type="predicted"/>
<keyword evidence="2" id="KW-1185">Reference proteome</keyword>
<sequence length="340" mass="40122">MREKDEAMKATERVVRETDLYERKYSKQIDSLQDALIQSKEDNKKLAGTLDAVITSHTQLQSSCESLQTELGKRDSRLMCLEKERLETETKIMDLNSEVELLKSKLMHQDETESNEVNAVRKTLQLLEEDREKLLNTVEPLMKTNKDLQESLEGLANELKQKNNEIKKLRASSVNVKREMEIETVAMETKVDDVRKEFDAEMKEVKKHHKKEISKLRKDFQEMVKLKNSLKDENVTLKSVQEETETRHKKLREKFKQTKHELQECLKLHSEQRTELDAARDRIHTMSRELAILEKLKWEYTQNNMEQARSLQEFISQLTELQEEFRNLAETQQVTSLLCR</sequence>
<comment type="caution">
    <text evidence="1">The sequence shown here is derived from an EMBL/GenBank/DDBJ whole genome shotgun (WGS) entry which is preliminary data.</text>
</comment>
<dbReference type="PANTHER" id="PTHR35352:SF1">
    <property type="entry name" value="COILED-COIL DOMAIN-CONTAINING PROTEIN 150"/>
    <property type="match status" value="1"/>
</dbReference>
<organism evidence="1 2">
    <name type="scientific">Paramuricea clavata</name>
    <name type="common">Red gorgonian</name>
    <name type="synonym">Violescent sea-whip</name>
    <dbReference type="NCBI Taxonomy" id="317549"/>
    <lineage>
        <taxon>Eukaryota</taxon>
        <taxon>Metazoa</taxon>
        <taxon>Cnidaria</taxon>
        <taxon>Anthozoa</taxon>
        <taxon>Octocorallia</taxon>
        <taxon>Malacalcyonacea</taxon>
        <taxon>Plexauridae</taxon>
        <taxon>Paramuricea</taxon>
    </lineage>
</organism>
<gene>
    <name evidence="1" type="ORF">PACLA_8A075376</name>
</gene>
<dbReference type="Proteomes" id="UP001152795">
    <property type="component" value="Unassembled WGS sequence"/>
</dbReference>
<dbReference type="Gene3D" id="1.10.287.1490">
    <property type="match status" value="1"/>
</dbReference>
<dbReference type="EMBL" id="CACRXK020003653">
    <property type="protein sequence ID" value="CAB3999694.1"/>
    <property type="molecule type" value="Genomic_DNA"/>
</dbReference>
<evidence type="ECO:0000313" key="2">
    <source>
        <dbReference type="Proteomes" id="UP001152795"/>
    </source>
</evidence>
<dbReference type="PANTHER" id="PTHR35352">
    <property type="entry name" value="COILED-COIL DOMAIN-CONTAINING PROTEIN 150"/>
    <property type="match status" value="1"/>
</dbReference>
<dbReference type="OrthoDB" id="5975594at2759"/>
<evidence type="ECO:0000313" key="1">
    <source>
        <dbReference type="EMBL" id="CAB3999694.1"/>
    </source>
</evidence>
<name>A0A6S7H4U6_PARCT</name>